<protein>
    <submittedName>
        <fullName evidence="1">Uncharacterized protein</fullName>
    </submittedName>
</protein>
<dbReference type="RefSeq" id="WP_248254853.1">
    <property type="nucleotide sequence ID" value="NZ_JAIWJX010000004.1"/>
</dbReference>
<evidence type="ECO:0000313" key="1">
    <source>
        <dbReference type="EMBL" id="MCK6259485.1"/>
    </source>
</evidence>
<evidence type="ECO:0000313" key="2">
    <source>
        <dbReference type="Proteomes" id="UP001139011"/>
    </source>
</evidence>
<dbReference type="AlphaFoldDB" id="A0A9X1XIC0"/>
<name>A0A9X1XIC0_9BACL</name>
<sequence length="323" mass="38173">MYSKSIQDFLTKPKVVDWRFPDKDGFCERTLDCKQLAVKEVLRWREEKNLLPIFLNPFDCSHQNLQLRRSEPNFNLGWSLQTKHSIPKDKIIPEIQRYISMNGYCLLFYRSFETTYSSYYKTHDIVHWSLIVNVDEEKLTLIDEAGHPSYFQGHMGQVGYDDFRSNWICDSNFGIGQVIKNELASTDWNSVCFELMRSSVKNMTTLGGLENLKEFVATLQGTSASTIVEYIETLEFDIHYFRRLRELWLLAVNRGSIPKPYVNPLWVEELFYLCKCWSLIMGVLMKWKRQPSKDYKKKLVDYVTQTYKNEERFFLAMKQSLGV</sequence>
<organism evidence="1 2">
    <name type="scientific">Fictibacillus marinisediminis</name>
    <dbReference type="NCBI Taxonomy" id="2878389"/>
    <lineage>
        <taxon>Bacteria</taxon>
        <taxon>Bacillati</taxon>
        <taxon>Bacillota</taxon>
        <taxon>Bacilli</taxon>
        <taxon>Bacillales</taxon>
        <taxon>Fictibacillaceae</taxon>
        <taxon>Fictibacillus</taxon>
    </lineage>
</organism>
<dbReference type="EMBL" id="JAIWJX010000004">
    <property type="protein sequence ID" value="MCK6259485.1"/>
    <property type="molecule type" value="Genomic_DNA"/>
</dbReference>
<accession>A0A9X1XIC0</accession>
<reference evidence="1" key="1">
    <citation type="submission" date="2021-09" db="EMBL/GenBank/DDBJ databases">
        <title>Genome analysis of Fictibacillus sp. KIGAM418 isolated from marine sediment.</title>
        <authorList>
            <person name="Seo M.-J."/>
            <person name="Cho E.-S."/>
            <person name="Hwang C.Y."/>
        </authorList>
    </citation>
    <scope>NUCLEOTIDE SEQUENCE</scope>
    <source>
        <strain evidence="1">KIGAM418</strain>
    </source>
</reference>
<dbReference type="Proteomes" id="UP001139011">
    <property type="component" value="Unassembled WGS sequence"/>
</dbReference>
<proteinExistence type="predicted"/>
<gene>
    <name evidence="1" type="ORF">LCY76_23215</name>
</gene>
<keyword evidence="2" id="KW-1185">Reference proteome</keyword>
<comment type="caution">
    <text evidence="1">The sequence shown here is derived from an EMBL/GenBank/DDBJ whole genome shotgun (WGS) entry which is preliminary data.</text>
</comment>